<name>R7TX09_CAPTE</name>
<dbReference type="EMBL" id="AMQN01010550">
    <property type="status" value="NOT_ANNOTATED_CDS"/>
    <property type="molecule type" value="Genomic_DNA"/>
</dbReference>
<dbReference type="PANTHER" id="PTHR47327:SF1">
    <property type="entry name" value="RE15579P"/>
    <property type="match status" value="1"/>
</dbReference>
<evidence type="ECO:0000256" key="1">
    <source>
        <dbReference type="SAM" id="SignalP"/>
    </source>
</evidence>
<keyword evidence="1" id="KW-0732">Signal</keyword>
<dbReference type="SUPFAM" id="SSF57414">
    <property type="entry name" value="Hairpin loop containing domain-like"/>
    <property type="match status" value="1"/>
</dbReference>
<organism evidence="3">
    <name type="scientific">Capitella teleta</name>
    <name type="common">Polychaete worm</name>
    <dbReference type="NCBI Taxonomy" id="283909"/>
    <lineage>
        <taxon>Eukaryota</taxon>
        <taxon>Metazoa</taxon>
        <taxon>Spiralia</taxon>
        <taxon>Lophotrochozoa</taxon>
        <taxon>Annelida</taxon>
        <taxon>Polychaeta</taxon>
        <taxon>Sedentaria</taxon>
        <taxon>Scolecida</taxon>
        <taxon>Capitellidae</taxon>
        <taxon>Capitella</taxon>
    </lineage>
</organism>
<evidence type="ECO:0000313" key="4">
    <source>
        <dbReference type="EnsemblMetazoa" id="CapteP220336"/>
    </source>
</evidence>
<dbReference type="Proteomes" id="UP000014760">
    <property type="component" value="Unassembled WGS sequence"/>
</dbReference>
<feature type="domain" description="Apple" evidence="2">
    <location>
        <begin position="139"/>
        <end position="218"/>
    </location>
</feature>
<protein>
    <recommendedName>
        <fullName evidence="2">Apple domain-containing protein</fullName>
    </recommendedName>
</protein>
<reference evidence="3 5" key="2">
    <citation type="journal article" date="2013" name="Nature">
        <title>Insights into bilaterian evolution from three spiralian genomes.</title>
        <authorList>
            <person name="Simakov O."/>
            <person name="Marletaz F."/>
            <person name="Cho S.J."/>
            <person name="Edsinger-Gonzales E."/>
            <person name="Havlak P."/>
            <person name="Hellsten U."/>
            <person name="Kuo D.H."/>
            <person name="Larsson T."/>
            <person name="Lv J."/>
            <person name="Arendt D."/>
            <person name="Savage R."/>
            <person name="Osoegawa K."/>
            <person name="de Jong P."/>
            <person name="Grimwood J."/>
            <person name="Chapman J.A."/>
            <person name="Shapiro H."/>
            <person name="Aerts A."/>
            <person name="Otillar R.P."/>
            <person name="Terry A.Y."/>
            <person name="Boore J.L."/>
            <person name="Grigoriev I.V."/>
            <person name="Lindberg D.R."/>
            <person name="Seaver E.C."/>
            <person name="Weisblat D.A."/>
            <person name="Putnam N.H."/>
            <person name="Rokhsar D.S."/>
        </authorList>
    </citation>
    <scope>NUCLEOTIDE SEQUENCE</scope>
    <source>
        <strain evidence="3 5">I ESC-2004</strain>
    </source>
</reference>
<reference evidence="5" key="1">
    <citation type="submission" date="2012-12" db="EMBL/GenBank/DDBJ databases">
        <authorList>
            <person name="Hellsten U."/>
            <person name="Grimwood J."/>
            <person name="Chapman J.A."/>
            <person name="Shapiro H."/>
            <person name="Aerts A."/>
            <person name="Otillar R.P."/>
            <person name="Terry A.Y."/>
            <person name="Boore J.L."/>
            <person name="Simakov O."/>
            <person name="Marletaz F."/>
            <person name="Cho S.-J."/>
            <person name="Edsinger-Gonzales E."/>
            <person name="Havlak P."/>
            <person name="Kuo D.-H."/>
            <person name="Larsson T."/>
            <person name="Lv J."/>
            <person name="Arendt D."/>
            <person name="Savage R."/>
            <person name="Osoegawa K."/>
            <person name="de Jong P."/>
            <person name="Lindberg D.R."/>
            <person name="Seaver E.C."/>
            <person name="Weisblat D.A."/>
            <person name="Putnam N.H."/>
            <person name="Grigoriev I.V."/>
            <person name="Rokhsar D.S."/>
        </authorList>
    </citation>
    <scope>NUCLEOTIDE SEQUENCE</scope>
    <source>
        <strain evidence="5">I ESC-2004</strain>
    </source>
</reference>
<dbReference type="GO" id="GO:0009653">
    <property type="term" value="P:anatomical structure morphogenesis"/>
    <property type="evidence" value="ECO:0007669"/>
    <property type="project" value="TreeGrafter"/>
</dbReference>
<dbReference type="Pfam" id="PF00024">
    <property type="entry name" value="PAN_1"/>
    <property type="match status" value="1"/>
</dbReference>
<gene>
    <name evidence="3" type="ORF">CAPTEDRAFT_220336</name>
</gene>
<dbReference type="Gene3D" id="3.50.4.10">
    <property type="entry name" value="Hepatocyte Growth Factor"/>
    <property type="match status" value="1"/>
</dbReference>
<evidence type="ECO:0000259" key="2">
    <source>
        <dbReference type="PROSITE" id="PS50948"/>
    </source>
</evidence>
<evidence type="ECO:0000313" key="3">
    <source>
        <dbReference type="EMBL" id="ELT98264.1"/>
    </source>
</evidence>
<dbReference type="SMART" id="SM00473">
    <property type="entry name" value="PAN_AP"/>
    <property type="match status" value="1"/>
</dbReference>
<dbReference type="PANTHER" id="PTHR47327">
    <property type="entry name" value="FI18240P1-RELATED"/>
    <property type="match status" value="1"/>
</dbReference>
<feature type="signal peptide" evidence="1">
    <location>
        <begin position="1"/>
        <end position="18"/>
    </location>
</feature>
<dbReference type="InterPro" id="IPR003609">
    <property type="entry name" value="Pan_app"/>
</dbReference>
<dbReference type="EnsemblMetazoa" id="CapteT220336">
    <property type="protein sequence ID" value="CapteP220336"/>
    <property type="gene ID" value="CapteG220336"/>
</dbReference>
<dbReference type="AlphaFoldDB" id="R7TX09"/>
<dbReference type="PROSITE" id="PS50948">
    <property type="entry name" value="PAN"/>
    <property type="match status" value="1"/>
</dbReference>
<proteinExistence type="predicted"/>
<keyword evidence="5" id="KW-1185">Reference proteome</keyword>
<dbReference type="HOGENOM" id="CLU_1262612_0_0_1"/>
<evidence type="ECO:0000313" key="5">
    <source>
        <dbReference type="Proteomes" id="UP000014760"/>
    </source>
</evidence>
<dbReference type="EMBL" id="KB308112">
    <property type="protein sequence ID" value="ELT98264.1"/>
    <property type="molecule type" value="Genomic_DNA"/>
</dbReference>
<sequence length="219" mass="24687">MDVIRVVFVLCLLNLVRTECLDQLFVHKAGFGFYNDYIPPLLDTNSTSTMECASHCVHTKCCLTALATFTETSQVTGRPVYRCQLYAFVAPSTLSGPVPGHTYYIKENVRGKSWGRNKEHLFDMITDELKRVGLQDVLQTQSVWVPYPGMELATLNNKEIHAVMTATQCMALCEQETSFVCHSVDYTSAHCYLSGSTQHTLPMYFMSVTGNTYYERSCV</sequence>
<dbReference type="InterPro" id="IPR052774">
    <property type="entry name" value="Celegans_DevNeuronal_Protein"/>
</dbReference>
<reference evidence="4" key="3">
    <citation type="submission" date="2015-06" db="UniProtKB">
        <authorList>
            <consortium name="EnsemblMetazoa"/>
        </authorList>
    </citation>
    <scope>IDENTIFICATION</scope>
</reference>
<accession>R7TX09</accession>
<feature type="chain" id="PRO_5008787419" description="Apple domain-containing protein" evidence="1">
    <location>
        <begin position="19"/>
        <end position="219"/>
    </location>
</feature>
<dbReference type="CDD" id="cd01099">
    <property type="entry name" value="PAN_AP_HGF"/>
    <property type="match status" value="1"/>
</dbReference>